<dbReference type="Pfam" id="PF13360">
    <property type="entry name" value="PQQ_2"/>
    <property type="match status" value="2"/>
</dbReference>
<feature type="domain" description="Pyrrolo-quinoline quinone repeat" evidence="2">
    <location>
        <begin position="151"/>
        <end position="355"/>
    </location>
</feature>
<dbReference type="PANTHER" id="PTHR34512">
    <property type="entry name" value="CELL SURFACE PROTEIN"/>
    <property type="match status" value="1"/>
</dbReference>
<feature type="chain" id="PRO_5045456651" evidence="1">
    <location>
        <begin position="29"/>
        <end position="395"/>
    </location>
</feature>
<dbReference type="Gene3D" id="2.130.10.10">
    <property type="entry name" value="YVTN repeat-like/Quinoprotein amine dehydrogenase"/>
    <property type="match status" value="1"/>
</dbReference>
<dbReference type="SUPFAM" id="SSF50998">
    <property type="entry name" value="Quinoprotein alcohol dehydrogenase-like"/>
    <property type="match status" value="1"/>
</dbReference>
<name>A0ABV9W427_9ACTN</name>
<dbReference type="RefSeq" id="WP_380121881.1">
    <property type="nucleotide sequence ID" value="NZ_JBHSIU010000046.1"/>
</dbReference>
<dbReference type="SMART" id="SM00564">
    <property type="entry name" value="PQQ"/>
    <property type="match status" value="4"/>
</dbReference>
<protein>
    <submittedName>
        <fullName evidence="3">PQQ-binding-like beta-propeller repeat protein</fullName>
    </submittedName>
</protein>
<keyword evidence="1" id="KW-0732">Signal</keyword>
<proteinExistence type="predicted"/>
<evidence type="ECO:0000313" key="3">
    <source>
        <dbReference type="EMBL" id="MFC5003139.1"/>
    </source>
</evidence>
<evidence type="ECO:0000256" key="1">
    <source>
        <dbReference type="SAM" id="SignalP"/>
    </source>
</evidence>
<dbReference type="PANTHER" id="PTHR34512:SF30">
    <property type="entry name" value="OUTER MEMBRANE PROTEIN ASSEMBLY FACTOR BAMB"/>
    <property type="match status" value="1"/>
</dbReference>
<reference evidence="4" key="1">
    <citation type="journal article" date="2019" name="Int. J. Syst. Evol. Microbiol.">
        <title>The Global Catalogue of Microorganisms (GCM) 10K type strain sequencing project: providing services to taxonomists for standard genome sequencing and annotation.</title>
        <authorList>
            <consortium name="The Broad Institute Genomics Platform"/>
            <consortium name="The Broad Institute Genome Sequencing Center for Infectious Disease"/>
            <person name="Wu L."/>
            <person name="Ma J."/>
        </authorList>
    </citation>
    <scope>NUCLEOTIDE SEQUENCE [LARGE SCALE GENOMIC DNA]</scope>
    <source>
        <strain evidence="4">CGMCC 4.7152</strain>
    </source>
</reference>
<dbReference type="InterPro" id="IPR011047">
    <property type="entry name" value="Quinoprotein_ADH-like_sf"/>
</dbReference>
<evidence type="ECO:0000259" key="2">
    <source>
        <dbReference type="Pfam" id="PF13360"/>
    </source>
</evidence>
<keyword evidence="4" id="KW-1185">Reference proteome</keyword>
<gene>
    <name evidence="3" type="ORF">ACFPIJ_35570</name>
</gene>
<comment type="caution">
    <text evidence="3">The sequence shown here is derived from an EMBL/GenBank/DDBJ whole genome shotgun (WGS) entry which is preliminary data.</text>
</comment>
<sequence length="395" mass="40811">MGRFLRRIAVVAIAAVLGGAVAPGAARAESPPFGAGPGDWTHDGFDAGNSGYNPAERIVNARSLGKLKQRWSVTPKAGAEGCAPAPPAPLVAGGLAYVLDGDGVTALDVGTGKQVWRDAKILDSMDFRRIVFSDGMLVVAGSSCYANSDPDGHLYALDAVSGERLWHVVQEPPVNDLVVHEGTVVTSGWATMTNEDTVIAYNGFDGAKRWSRTGATLAGPVSAGGRALLHDAKGTTAVTVDAGKTVWRSRTRWTPLAATGSTFLAVPDPVGQGDQSGLAAIRAGNGAIQWRHEDGADAVTTDGRRVYAVTGEEVTAFHANKGTTLWTRHLNGTAGRPVRAGGLLYVTADGHPTAILSPVTGAPVADRFDGATGHVVVSGGRLYTTDGGTLRAYGP</sequence>
<dbReference type="Proteomes" id="UP001595912">
    <property type="component" value="Unassembled WGS sequence"/>
</dbReference>
<dbReference type="Gene3D" id="2.40.10.480">
    <property type="match status" value="1"/>
</dbReference>
<evidence type="ECO:0000313" key="4">
    <source>
        <dbReference type="Proteomes" id="UP001595912"/>
    </source>
</evidence>
<dbReference type="InterPro" id="IPR015943">
    <property type="entry name" value="WD40/YVTN_repeat-like_dom_sf"/>
</dbReference>
<accession>A0ABV9W427</accession>
<dbReference type="InterPro" id="IPR002372">
    <property type="entry name" value="PQQ_rpt_dom"/>
</dbReference>
<dbReference type="EMBL" id="JBHSIU010000046">
    <property type="protein sequence ID" value="MFC5003139.1"/>
    <property type="molecule type" value="Genomic_DNA"/>
</dbReference>
<feature type="signal peptide" evidence="1">
    <location>
        <begin position="1"/>
        <end position="28"/>
    </location>
</feature>
<dbReference type="InterPro" id="IPR018391">
    <property type="entry name" value="PQQ_b-propeller_rpt"/>
</dbReference>
<organism evidence="3 4">
    <name type="scientific">Dactylosporangium cerinum</name>
    <dbReference type="NCBI Taxonomy" id="1434730"/>
    <lineage>
        <taxon>Bacteria</taxon>
        <taxon>Bacillati</taxon>
        <taxon>Actinomycetota</taxon>
        <taxon>Actinomycetes</taxon>
        <taxon>Micromonosporales</taxon>
        <taxon>Micromonosporaceae</taxon>
        <taxon>Dactylosporangium</taxon>
    </lineage>
</organism>
<feature type="domain" description="Pyrrolo-quinoline quinone repeat" evidence="2">
    <location>
        <begin position="68"/>
        <end position="128"/>
    </location>
</feature>